<evidence type="ECO:0000256" key="4">
    <source>
        <dbReference type="PIRSR" id="PIRSR000524-1"/>
    </source>
</evidence>
<proteinExistence type="inferred from homology"/>
<keyword evidence="7" id="KW-0032">Aminotransferase</keyword>
<dbReference type="Gene3D" id="3.90.1150.10">
    <property type="entry name" value="Aspartate Aminotransferase, domain 1"/>
    <property type="match status" value="1"/>
</dbReference>
<dbReference type="InterPro" id="IPR015424">
    <property type="entry name" value="PyrdxlP-dep_Trfase"/>
</dbReference>
<organism evidence="7 8">
    <name type="scientific">Virgisporangium aurantiacum</name>
    <dbReference type="NCBI Taxonomy" id="175570"/>
    <lineage>
        <taxon>Bacteria</taxon>
        <taxon>Bacillati</taxon>
        <taxon>Actinomycetota</taxon>
        <taxon>Actinomycetes</taxon>
        <taxon>Micromonosporales</taxon>
        <taxon>Micromonosporaceae</taxon>
        <taxon>Virgisporangium</taxon>
    </lineage>
</organism>
<dbReference type="Gene3D" id="3.40.640.10">
    <property type="entry name" value="Type I PLP-dependent aspartate aminotransferase-like (Major domain)"/>
    <property type="match status" value="1"/>
</dbReference>
<evidence type="ECO:0000313" key="7">
    <source>
        <dbReference type="EMBL" id="GIJ57786.1"/>
    </source>
</evidence>
<dbReference type="EMBL" id="BOPG01000033">
    <property type="protein sequence ID" value="GIJ57786.1"/>
    <property type="molecule type" value="Genomic_DNA"/>
</dbReference>
<evidence type="ECO:0000259" key="6">
    <source>
        <dbReference type="Pfam" id="PF00266"/>
    </source>
</evidence>
<dbReference type="RefSeq" id="WP_203997468.1">
    <property type="nucleotide sequence ID" value="NZ_BOPG01000033.1"/>
</dbReference>
<protein>
    <submittedName>
        <fullName evidence="7">Aminotransferase</fullName>
    </submittedName>
</protein>
<dbReference type="GO" id="GO:0008453">
    <property type="term" value="F:alanine-glyoxylate transaminase activity"/>
    <property type="evidence" value="ECO:0007669"/>
    <property type="project" value="TreeGrafter"/>
</dbReference>
<keyword evidence="7" id="KW-0808">Transferase</keyword>
<dbReference type="AlphaFoldDB" id="A0A8J3Z9S8"/>
<feature type="domain" description="Aminotransferase class V" evidence="6">
    <location>
        <begin position="27"/>
        <end position="277"/>
    </location>
</feature>
<evidence type="ECO:0000256" key="1">
    <source>
        <dbReference type="ARBA" id="ARBA00001933"/>
    </source>
</evidence>
<dbReference type="Pfam" id="PF00266">
    <property type="entry name" value="Aminotran_5"/>
    <property type="match status" value="1"/>
</dbReference>
<dbReference type="InterPro" id="IPR000192">
    <property type="entry name" value="Aminotrans_V_dom"/>
</dbReference>
<comment type="cofactor">
    <cofactor evidence="1 5">
        <name>pyridoxal 5'-phosphate</name>
        <dbReference type="ChEBI" id="CHEBI:597326"/>
    </cofactor>
</comment>
<dbReference type="InterPro" id="IPR015422">
    <property type="entry name" value="PyrdxlP-dep_Trfase_small"/>
</dbReference>
<dbReference type="InterPro" id="IPR024169">
    <property type="entry name" value="SP_NH2Trfase/AEP_transaminase"/>
</dbReference>
<accession>A0A8J3Z9S8</accession>
<dbReference type="SUPFAM" id="SSF53383">
    <property type="entry name" value="PLP-dependent transferases"/>
    <property type="match status" value="1"/>
</dbReference>
<evidence type="ECO:0000256" key="5">
    <source>
        <dbReference type="PIRSR" id="PIRSR000524-50"/>
    </source>
</evidence>
<name>A0A8J3Z9S8_9ACTN</name>
<dbReference type="Proteomes" id="UP000612585">
    <property type="component" value="Unassembled WGS sequence"/>
</dbReference>
<dbReference type="PANTHER" id="PTHR21152:SF40">
    <property type="entry name" value="ALANINE--GLYOXYLATE AMINOTRANSFERASE"/>
    <property type="match status" value="1"/>
</dbReference>
<feature type="modified residue" description="N6-(pyridoxal phosphate)lysine" evidence="5">
    <location>
        <position position="182"/>
    </location>
</feature>
<sequence>MERLMIPGPAELHPDDLAVLAEQTVPHYGDRWAPFFRGLLDDVAHLLDAETAYILPGSGTAGIEIAIANLFAAGDRVVVPDTGYFATRVAEVAEALGLRVKLVATPLGAPVDPDGLDLAGADGLLAVHVDSTTGIRHPVEELARRARAAGVTFVVDAVASAGGERLRLRESGIDAVVTAPQKGLAAPPGLAIVAFDRRGSEQIRRHRPRSWFFDLTRWQEARDKDEWEPHPVTMPTAVVRALAASVARIASVGVDSWIADRHALAGYLRSRLRAAGFDVFAPDGHAANLVTVVPCDDPDLYARRAIRHGLMIGRGLPPLAGAVRIGLLGETATTASVDRIVRALEDRT</sequence>
<evidence type="ECO:0000256" key="3">
    <source>
        <dbReference type="ARBA" id="ARBA00022898"/>
    </source>
</evidence>
<dbReference type="GO" id="GO:0019265">
    <property type="term" value="P:glycine biosynthetic process, by transamination of glyoxylate"/>
    <property type="evidence" value="ECO:0007669"/>
    <property type="project" value="TreeGrafter"/>
</dbReference>
<feature type="binding site" evidence="4">
    <location>
        <position position="324"/>
    </location>
    <ligand>
        <name>substrate</name>
    </ligand>
</feature>
<dbReference type="GO" id="GO:0004760">
    <property type="term" value="F:L-serine-pyruvate transaminase activity"/>
    <property type="evidence" value="ECO:0007669"/>
    <property type="project" value="TreeGrafter"/>
</dbReference>
<keyword evidence="8" id="KW-1185">Reference proteome</keyword>
<comment type="caution">
    <text evidence="7">The sequence shown here is derived from an EMBL/GenBank/DDBJ whole genome shotgun (WGS) entry which is preliminary data.</text>
</comment>
<evidence type="ECO:0000313" key="8">
    <source>
        <dbReference type="Proteomes" id="UP000612585"/>
    </source>
</evidence>
<dbReference type="PIRSF" id="PIRSF000524">
    <property type="entry name" value="SPT"/>
    <property type="match status" value="1"/>
</dbReference>
<dbReference type="InterPro" id="IPR015421">
    <property type="entry name" value="PyrdxlP-dep_Trfase_major"/>
</dbReference>
<keyword evidence="3 5" id="KW-0663">Pyridoxal phosphate</keyword>
<comment type="similarity">
    <text evidence="2">Belongs to the class-V pyridoxal-phosphate-dependent aminotransferase family.</text>
</comment>
<reference evidence="7" key="1">
    <citation type="submission" date="2021-01" db="EMBL/GenBank/DDBJ databases">
        <title>Whole genome shotgun sequence of Virgisporangium aurantiacum NBRC 16421.</title>
        <authorList>
            <person name="Komaki H."/>
            <person name="Tamura T."/>
        </authorList>
    </citation>
    <scope>NUCLEOTIDE SEQUENCE</scope>
    <source>
        <strain evidence="7">NBRC 16421</strain>
    </source>
</reference>
<dbReference type="PANTHER" id="PTHR21152">
    <property type="entry name" value="AMINOTRANSFERASE CLASS V"/>
    <property type="match status" value="1"/>
</dbReference>
<gene>
    <name evidence="7" type="ORF">Vau01_053020</name>
</gene>
<evidence type="ECO:0000256" key="2">
    <source>
        <dbReference type="ARBA" id="ARBA00009236"/>
    </source>
</evidence>